<evidence type="ECO:0000259" key="8">
    <source>
        <dbReference type="Pfam" id="PF03900"/>
    </source>
</evidence>
<evidence type="ECO:0000256" key="6">
    <source>
        <dbReference type="HAMAP-Rule" id="MF_00260"/>
    </source>
</evidence>
<evidence type="ECO:0000313" key="10">
    <source>
        <dbReference type="Proteomes" id="UP001490816"/>
    </source>
</evidence>
<dbReference type="NCBIfam" id="TIGR00212">
    <property type="entry name" value="hemC"/>
    <property type="match status" value="1"/>
</dbReference>
<feature type="modified residue" description="S-(dipyrrolylmethanemethyl)cysteine" evidence="6">
    <location>
        <position position="238"/>
    </location>
</feature>
<dbReference type="EMBL" id="JBBMEZ010000004">
    <property type="protein sequence ID" value="MEQ2469159.1"/>
    <property type="molecule type" value="Genomic_DNA"/>
</dbReference>
<dbReference type="PIRSF" id="PIRSF001438">
    <property type="entry name" value="4pyrrol_synth_OHMeBilane_synth"/>
    <property type="match status" value="1"/>
</dbReference>
<reference evidence="9 10" key="1">
    <citation type="submission" date="2024-03" db="EMBL/GenBank/DDBJ databases">
        <title>Human intestinal bacterial collection.</title>
        <authorList>
            <person name="Pauvert C."/>
            <person name="Hitch T.C.A."/>
            <person name="Clavel T."/>
        </authorList>
    </citation>
    <scope>NUCLEOTIDE SEQUENCE [LARGE SCALE GENOMIC DNA]</scope>
    <source>
        <strain evidence="9 10">CLA-JM-H38</strain>
    </source>
</reference>
<dbReference type="PANTHER" id="PTHR11557">
    <property type="entry name" value="PORPHOBILINOGEN DEAMINASE"/>
    <property type="match status" value="1"/>
</dbReference>
<dbReference type="PRINTS" id="PR00151">
    <property type="entry name" value="PORPHBDMNASE"/>
</dbReference>
<dbReference type="HAMAP" id="MF_00260">
    <property type="entry name" value="Porphobil_deam"/>
    <property type="match status" value="1"/>
</dbReference>
<dbReference type="PROSITE" id="PS00533">
    <property type="entry name" value="PORPHOBILINOGEN_DEAM"/>
    <property type="match status" value="1"/>
</dbReference>
<dbReference type="Pfam" id="PF01379">
    <property type="entry name" value="Porphobil_deam"/>
    <property type="match status" value="1"/>
</dbReference>
<dbReference type="Proteomes" id="UP001490816">
    <property type="component" value="Unassembled WGS sequence"/>
</dbReference>
<feature type="domain" description="Porphobilinogen deaminase C-terminal" evidence="8">
    <location>
        <begin position="225"/>
        <end position="281"/>
    </location>
</feature>
<dbReference type="CDD" id="cd13647">
    <property type="entry name" value="PBP2_PBGD_2"/>
    <property type="match status" value="1"/>
</dbReference>
<evidence type="ECO:0000256" key="5">
    <source>
        <dbReference type="ARBA" id="ARBA00048169"/>
    </source>
</evidence>
<comment type="cofactor">
    <cofactor evidence="6">
        <name>dipyrromethane</name>
        <dbReference type="ChEBI" id="CHEBI:60342"/>
    </cofactor>
    <text evidence="6">Binds 1 dipyrromethane group covalently.</text>
</comment>
<organism evidence="9 10">
    <name type="scientific">Ruminococcoides intestinale</name>
    <dbReference type="NCBI Taxonomy" id="3133162"/>
    <lineage>
        <taxon>Bacteria</taxon>
        <taxon>Bacillati</taxon>
        <taxon>Bacillota</taxon>
        <taxon>Clostridia</taxon>
        <taxon>Eubacteriales</taxon>
        <taxon>Oscillospiraceae</taxon>
        <taxon>Ruminococcoides</taxon>
    </lineage>
</organism>
<dbReference type="InterPro" id="IPR022419">
    <property type="entry name" value="Porphobilin_deaminase_cofac_BS"/>
</dbReference>
<evidence type="ECO:0000256" key="3">
    <source>
        <dbReference type="ARBA" id="ARBA00022679"/>
    </source>
</evidence>
<comment type="miscellaneous">
    <text evidence="6">The porphobilinogen subunits are added to the dipyrromethane group.</text>
</comment>
<dbReference type="InterPro" id="IPR022418">
    <property type="entry name" value="Porphobilinogen_deaminase_C"/>
</dbReference>
<evidence type="ECO:0000256" key="2">
    <source>
        <dbReference type="ARBA" id="ARBA00005638"/>
    </source>
</evidence>
<dbReference type="Pfam" id="PF03900">
    <property type="entry name" value="Porphobil_deamC"/>
    <property type="match status" value="1"/>
</dbReference>
<evidence type="ECO:0000256" key="4">
    <source>
        <dbReference type="ARBA" id="ARBA00023244"/>
    </source>
</evidence>
<evidence type="ECO:0000259" key="7">
    <source>
        <dbReference type="Pfam" id="PF01379"/>
    </source>
</evidence>
<comment type="caution">
    <text evidence="9">The sequence shown here is derived from an EMBL/GenBank/DDBJ whole genome shotgun (WGS) entry which is preliminary data.</text>
</comment>
<dbReference type="SUPFAM" id="SSF54782">
    <property type="entry name" value="Porphobilinogen deaminase (hydroxymethylbilane synthase), C-terminal domain"/>
    <property type="match status" value="1"/>
</dbReference>
<dbReference type="Gene3D" id="3.40.190.10">
    <property type="entry name" value="Periplasmic binding protein-like II"/>
    <property type="match status" value="2"/>
</dbReference>
<protein>
    <recommendedName>
        <fullName evidence="6">Porphobilinogen deaminase</fullName>
        <shortName evidence="6">PBG</shortName>
        <ecNumber evidence="6">2.5.1.61</ecNumber>
    </recommendedName>
    <alternativeName>
        <fullName evidence="6">Hydroxymethylbilane synthase</fullName>
        <shortName evidence="6">HMBS</shortName>
    </alternativeName>
    <alternativeName>
        <fullName evidence="6">Pre-uroporphyrinogen synthase</fullName>
    </alternativeName>
</protein>
<sequence length="286" mass="31406">MTIKIGTRKSRLALAQTEMLIKTLKNRFPNVKIETVYISTTGDKTLDKPLTALGGKGVFIKELEMSLLSGETDVAVHSAKDLPTKIADGLEISAVLPRGSYGDVFVTRNNFETKDGFVIGTGSLRRKLFAEKIYPNAKFKDIRGNVDTRLKKLLNGEYDALVLAKAGLERLDLCNGEDYTVTPFDADEFLPAPCQGIVAIESRKNSEVSKMLAEISDKNTMLSFETERQVLHSLNADCSTPVGAISKVENDRITLSLSADCKKTVSGTDEISNRIKLAKRLVSEIE</sequence>
<keyword evidence="4 6" id="KW-0627">Porphyrin biosynthesis</keyword>
<dbReference type="Gene3D" id="3.30.160.40">
    <property type="entry name" value="Porphobilinogen deaminase, C-terminal domain"/>
    <property type="match status" value="1"/>
</dbReference>
<dbReference type="GO" id="GO:0004418">
    <property type="term" value="F:hydroxymethylbilane synthase activity"/>
    <property type="evidence" value="ECO:0007669"/>
    <property type="project" value="UniProtKB-EC"/>
</dbReference>
<evidence type="ECO:0000313" key="9">
    <source>
        <dbReference type="EMBL" id="MEQ2469159.1"/>
    </source>
</evidence>
<dbReference type="PANTHER" id="PTHR11557:SF0">
    <property type="entry name" value="PORPHOBILINOGEN DEAMINASE"/>
    <property type="match status" value="1"/>
</dbReference>
<evidence type="ECO:0000256" key="1">
    <source>
        <dbReference type="ARBA" id="ARBA00002869"/>
    </source>
</evidence>
<dbReference type="SUPFAM" id="SSF53850">
    <property type="entry name" value="Periplasmic binding protein-like II"/>
    <property type="match status" value="1"/>
</dbReference>
<dbReference type="InterPro" id="IPR022417">
    <property type="entry name" value="Porphobilin_deaminase_N"/>
</dbReference>
<dbReference type="InterPro" id="IPR000860">
    <property type="entry name" value="HemC"/>
</dbReference>
<feature type="domain" description="Porphobilinogen deaminase N-terminal" evidence="7">
    <location>
        <begin position="3"/>
        <end position="207"/>
    </location>
</feature>
<keyword evidence="10" id="KW-1185">Reference proteome</keyword>
<comment type="catalytic activity">
    <reaction evidence="5 6">
        <text>4 porphobilinogen + H2O = hydroxymethylbilane + 4 NH4(+)</text>
        <dbReference type="Rhea" id="RHEA:13185"/>
        <dbReference type="ChEBI" id="CHEBI:15377"/>
        <dbReference type="ChEBI" id="CHEBI:28938"/>
        <dbReference type="ChEBI" id="CHEBI:57845"/>
        <dbReference type="ChEBI" id="CHEBI:58126"/>
        <dbReference type="EC" id="2.5.1.61"/>
    </reaction>
</comment>
<name>A0ABV1FB81_9FIRM</name>
<comment type="function">
    <text evidence="1 6">Tetrapolymerization of the monopyrrole PBG into the hydroxymethylbilane pre-uroporphyrinogen in several discrete steps.</text>
</comment>
<dbReference type="EC" id="2.5.1.61" evidence="6"/>
<gene>
    <name evidence="6 9" type="primary">hemC</name>
    <name evidence="9" type="ORF">WMO39_02250</name>
</gene>
<dbReference type="InterPro" id="IPR036803">
    <property type="entry name" value="Porphobilinogen_deaminase_C_sf"/>
</dbReference>
<dbReference type="RefSeq" id="WP_015523481.1">
    <property type="nucleotide sequence ID" value="NZ_JBBMEZ010000004.1"/>
</dbReference>
<comment type="subunit">
    <text evidence="6">Monomer.</text>
</comment>
<comment type="similarity">
    <text evidence="2 6">Belongs to the HMBS family.</text>
</comment>
<proteinExistence type="inferred from homology"/>
<accession>A0ABV1FB81</accession>
<keyword evidence="3 6" id="KW-0808">Transferase</keyword>